<dbReference type="AlphaFoldDB" id="A0A1M7GKH9"/>
<feature type="domain" description="Replication-associated protein ORF2/G2P" evidence="1">
    <location>
        <begin position="100"/>
        <end position="177"/>
    </location>
</feature>
<protein>
    <recommendedName>
        <fullName evidence="1">Replication-associated protein ORF2/G2P domain-containing protein</fullName>
    </recommendedName>
</protein>
<dbReference type="EMBL" id="FRCP01000007">
    <property type="protein sequence ID" value="SHM16760.1"/>
    <property type="molecule type" value="Genomic_DNA"/>
</dbReference>
<reference evidence="2 3" key="1">
    <citation type="submission" date="2016-11" db="EMBL/GenBank/DDBJ databases">
        <authorList>
            <person name="Jaros S."/>
            <person name="Januszkiewicz K."/>
            <person name="Wedrychowicz H."/>
        </authorList>
    </citation>
    <scope>NUCLEOTIDE SEQUENCE [LARGE SCALE GENOMIC DNA]</scope>
    <source>
        <strain evidence="2 3">DSM 15930</strain>
    </source>
</reference>
<keyword evidence="3" id="KW-1185">Reference proteome</keyword>
<evidence type="ECO:0000259" key="1">
    <source>
        <dbReference type="Pfam" id="PF23343"/>
    </source>
</evidence>
<sequence length="211" mass="24827">MAYNLQKIEFLDGTQYRIYGTPVTERQYMSGEKLRLQSDAIDEKIRIHQQTPWGTFADEVDNIEVLSIDEIIARKRRSVISSTNRSKTMLYNYARSNEWDYFITLTFNKDKIDRYDYKVVSQAVRKWLDNTKRKYAPNLKYLLVPELHTLKKGETTPAWHFHGLISNTGDIKFTRAIDPHTNKEMFTDSGIPIFNFKSYKLGFTTATPYTR</sequence>
<proteinExistence type="predicted"/>
<dbReference type="STRING" id="1120996.SAMN02746066_00976"/>
<organism evidence="2 3">
    <name type="scientific">Anaerosporobacter mobilis DSM 15930</name>
    <dbReference type="NCBI Taxonomy" id="1120996"/>
    <lineage>
        <taxon>Bacteria</taxon>
        <taxon>Bacillati</taxon>
        <taxon>Bacillota</taxon>
        <taxon>Clostridia</taxon>
        <taxon>Lachnospirales</taxon>
        <taxon>Lachnospiraceae</taxon>
        <taxon>Anaerosporobacter</taxon>
    </lineage>
</organism>
<dbReference type="Proteomes" id="UP000184038">
    <property type="component" value="Unassembled WGS sequence"/>
</dbReference>
<evidence type="ECO:0000313" key="3">
    <source>
        <dbReference type="Proteomes" id="UP000184038"/>
    </source>
</evidence>
<name>A0A1M7GKH9_9FIRM</name>
<dbReference type="OrthoDB" id="1841662at2"/>
<evidence type="ECO:0000313" key="2">
    <source>
        <dbReference type="EMBL" id="SHM16760.1"/>
    </source>
</evidence>
<dbReference type="InterPro" id="IPR056906">
    <property type="entry name" value="ORF2/G2P_dom"/>
</dbReference>
<dbReference type="Pfam" id="PF23343">
    <property type="entry name" value="REP_ORF2-G2P"/>
    <property type="match status" value="1"/>
</dbReference>
<dbReference type="RefSeq" id="WP_073283881.1">
    <property type="nucleotide sequence ID" value="NZ_FRCP01000007.1"/>
</dbReference>
<gene>
    <name evidence="2" type="ORF">SAMN02746066_00976</name>
</gene>
<accession>A0A1M7GKH9</accession>